<keyword evidence="2" id="KW-0732">Signal</keyword>
<dbReference type="SUPFAM" id="SSF49899">
    <property type="entry name" value="Concanavalin A-like lectins/glucanases"/>
    <property type="match status" value="1"/>
</dbReference>
<dbReference type="Pfam" id="PF13385">
    <property type="entry name" value="Laminin_G_3"/>
    <property type="match status" value="1"/>
</dbReference>
<dbReference type="SUPFAM" id="SSF56300">
    <property type="entry name" value="Metallo-dependent phosphatases"/>
    <property type="match status" value="1"/>
</dbReference>
<evidence type="ECO:0000256" key="2">
    <source>
        <dbReference type="SAM" id="SignalP"/>
    </source>
</evidence>
<dbReference type="InterPro" id="IPR001119">
    <property type="entry name" value="SLH_dom"/>
</dbReference>
<dbReference type="PANTHER" id="PTHR43308:SF5">
    <property type="entry name" value="S-LAYER PROTEIN _ PEPTIDOGLYCAN ENDO-BETA-N-ACETYLGLUCOSAMINIDASE"/>
    <property type="match status" value="1"/>
</dbReference>
<dbReference type="InterPro" id="IPR000421">
    <property type="entry name" value="FA58C"/>
</dbReference>
<dbReference type="Pfam" id="PF00149">
    <property type="entry name" value="Metallophos"/>
    <property type="match status" value="1"/>
</dbReference>
<protein>
    <recommendedName>
        <fullName evidence="8">Metallophosphoesterase</fullName>
    </recommendedName>
</protein>
<comment type="caution">
    <text evidence="6">The sequence shown here is derived from an EMBL/GenBank/DDBJ whole genome shotgun (WGS) entry which is preliminary data.</text>
</comment>
<feature type="domain" description="Fibronectin type-III" evidence="4">
    <location>
        <begin position="458"/>
        <end position="563"/>
    </location>
</feature>
<proteinExistence type="predicted"/>
<dbReference type="InterPro" id="IPR003961">
    <property type="entry name" value="FN3_dom"/>
</dbReference>
<dbReference type="InterPro" id="IPR004843">
    <property type="entry name" value="Calcineurin-like_PHP"/>
</dbReference>
<dbReference type="InterPro" id="IPR013320">
    <property type="entry name" value="ConA-like_dom_sf"/>
</dbReference>
<dbReference type="Pfam" id="PF12733">
    <property type="entry name" value="Cadherin-like"/>
    <property type="match status" value="3"/>
</dbReference>
<dbReference type="InterPro" id="IPR051465">
    <property type="entry name" value="Cell_Envelope_Struct_Comp"/>
</dbReference>
<feature type="chain" id="PRO_5039663793" description="Metallophosphoesterase" evidence="2">
    <location>
        <begin position="22"/>
        <end position="1696"/>
    </location>
</feature>
<dbReference type="SUPFAM" id="SSF49785">
    <property type="entry name" value="Galactose-binding domain-like"/>
    <property type="match status" value="1"/>
</dbReference>
<dbReference type="PROSITE" id="PS50853">
    <property type="entry name" value="FN3"/>
    <property type="match status" value="1"/>
</dbReference>
<dbReference type="InterPro" id="IPR036116">
    <property type="entry name" value="FN3_sf"/>
</dbReference>
<dbReference type="Pfam" id="PF13290">
    <property type="entry name" value="CHB_HEX_C_1"/>
    <property type="match status" value="1"/>
</dbReference>
<dbReference type="InterPro" id="IPR008979">
    <property type="entry name" value="Galactose-bd-like_sf"/>
</dbReference>
<dbReference type="InterPro" id="IPR029052">
    <property type="entry name" value="Metallo-depent_PP-like"/>
</dbReference>
<sequence length="1696" mass="183196">MKAKKLLSVCMAGMIAFSAMYSTGALHTQAALAAAAVDKPVASKPGGRYEQSVTITLNSATPGATIFYTLDGTLPDDTSLKYDGTPIVLTDSTNVSVRALKDGVWSTAGTYGYIIKTTEKPLLEFVAMSDVHVGSSSGDPQGNSEEALAKVRARYTSNFDVISSIFNKPDAIVIAGDAINDNGDGLGANHAIVRDIFQEQLARTNMTNTRVQFSMGNHDDKVATATNNYPTEWFTTQPNGYYEQTIGGYSFFFLNGNNYNSDTAQRNWLKSRLSEITSDPANMNKPIFITLHHPVTGTVMDGQQTSNPNLYTDLKDYPEAIVLSGHSHLNINDDRAIHQKDFTSINLGSMSYIEVDHGYSAVTDEGLADGRFEFPVNQAQFIEVYADRIEIERVEFNGDPGSIYKDGKWQGPSNAPFNSAGALAGKKWVVKLQGNTKEEIKSNFTYTSNSRNQIAPQFPSNPELQITTGADDTPVLSFRQAKDDQSMHHYEIKILNKRTGAISKSYNVLSDYYFSPIPNKMNIPMTGLDAATSYSITVTAVDAYGNKSAPLQTSFTTGGTPPELTPIDPATMWKQLVSDMKFDDDLSDDAAGVTGLATKAGSVSFVEGKSGKAISIPAGNGNYVDLGDRADLKFGSGSYTVSFWHMGNLAGDQTVLSNKDWNSGGNAGWYIGPATTNNMTLNMASGGKRIDSSANGVGTEWHHITISVDRENNTATSYVDGIAKATKDISALGTESMDTPYNIILGADGKKANGGANVTLDDLRIWKRALSATEAKALSDSYMTQTKYSFEQLKAKIAETEKFITYVSATPGVSLPAQAKEALIRQLTAAKSLSAGDDAVTIDQSYIDLMWELQTAKEVVVYNFLPKSDFTIDSFSSYADNEDAFAANILDGDQTTIWHSKWQDPVADFPHWVIIDMEDSYRLSGIQRTSRPNQSAMEFPKEFELYASDKLTDLSDPGFLSDAANKVSGEFGKTWTGSVYKDFVALDRNVQGRYVKFLVTGTYNTDTTKKFTSMSEIDFTGEKIAGRGAQLLDLQVNGTTVADFAPDKLEYAINVSHSTTSVDVTYTAENADATVNVTGGMDLQVGDNLVSVVVTALDGSSKTYVIHVQRADAPLPSDASLLQLNVNGKAIADFAPDKLDYALTVPYETSVTKVTYEAADPAAAVEILGGDPLVIGENPITVTVTAQDGITKLAYHILITRLPEAVSSNANLTDLRINGTTVADFAPDKLEYTLNVSNGVSVAQVTYAAEDPAATVRITGGPELNVGNNRISVLVTAHDHSTTKEYVVNVDRDKASTETSPGESTGSSSGGSSELPSKPQVNPELPSDAVAIQDKDLNADSPSVSVQLTEGKNRVMIPVSQTDKLNGRTLTVQAENVKLIVPADLLQALRHLLPTADESAMITVKIEPLAAVYANETLRKASLAGSGSYKLGGNMFDLSIFITDASRKTYNLSAFPKPVTVSFPIPGGMNPKLAGIYWIQKNESPLYLGGTLVQGNTAIEIELDHFSPYAVLFFEKTFDDVNAQHWAYDAIRELTAKHIVTGVTNSSFAPSQYVTRAEFTALIARALGLTTSSAASPFSDVTENAWYADEVNAAYAAKIVTGASTQSFGPNRNITREEMAIMLVRAYEHQTEQNLERTPANLLDEAKISQQALPYVNAALHANLLKGRQAGRFEPTALTSRAEATQAIYNLIQSFE</sequence>
<evidence type="ECO:0000259" key="4">
    <source>
        <dbReference type="PROSITE" id="PS50853"/>
    </source>
</evidence>
<dbReference type="InterPro" id="IPR025883">
    <property type="entry name" value="Cadherin-like_domain"/>
</dbReference>
<evidence type="ECO:0000256" key="1">
    <source>
        <dbReference type="SAM" id="MobiDB-lite"/>
    </source>
</evidence>
<evidence type="ECO:0008006" key="8">
    <source>
        <dbReference type="Google" id="ProtNLM"/>
    </source>
</evidence>
<dbReference type="Gene3D" id="3.60.21.10">
    <property type="match status" value="1"/>
</dbReference>
<keyword evidence="7" id="KW-1185">Reference proteome</keyword>
<dbReference type="PROSITE" id="PS50022">
    <property type="entry name" value="FA58C_3"/>
    <property type="match status" value="1"/>
</dbReference>
<evidence type="ECO:0000313" key="7">
    <source>
        <dbReference type="Proteomes" id="UP000460318"/>
    </source>
</evidence>
<dbReference type="Pfam" id="PF00395">
    <property type="entry name" value="SLH"/>
    <property type="match status" value="3"/>
</dbReference>
<dbReference type="Gene3D" id="2.60.120.200">
    <property type="match status" value="1"/>
</dbReference>
<dbReference type="Gene3D" id="2.60.40.10">
    <property type="entry name" value="Immunoglobulins"/>
    <property type="match status" value="1"/>
</dbReference>
<dbReference type="InterPro" id="IPR059177">
    <property type="entry name" value="GH29D-like_dom"/>
</dbReference>
<evidence type="ECO:0000259" key="5">
    <source>
        <dbReference type="PROSITE" id="PS51272"/>
    </source>
</evidence>
<dbReference type="EMBL" id="WUBI01000001">
    <property type="protein sequence ID" value="MWV43746.1"/>
    <property type="molecule type" value="Genomic_DNA"/>
</dbReference>
<feature type="signal peptide" evidence="2">
    <location>
        <begin position="1"/>
        <end position="21"/>
    </location>
</feature>
<evidence type="ECO:0000313" key="6">
    <source>
        <dbReference type="EMBL" id="MWV43746.1"/>
    </source>
</evidence>
<dbReference type="Pfam" id="PF00754">
    <property type="entry name" value="F5_F8_type_C"/>
    <property type="match status" value="1"/>
</dbReference>
<dbReference type="Gene3D" id="2.60.120.260">
    <property type="entry name" value="Galactose-binding domain-like"/>
    <property type="match status" value="1"/>
</dbReference>
<feature type="domain" description="SLH" evidence="5">
    <location>
        <begin position="1578"/>
        <end position="1637"/>
    </location>
</feature>
<dbReference type="Proteomes" id="UP000460318">
    <property type="component" value="Unassembled WGS sequence"/>
</dbReference>
<dbReference type="RefSeq" id="WP_160497220.1">
    <property type="nucleotide sequence ID" value="NZ_WUBI01000001.1"/>
</dbReference>
<feature type="domain" description="SLH" evidence="5">
    <location>
        <begin position="1514"/>
        <end position="1577"/>
    </location>
</feature>
<feature type="domain" description="SLH" evidence="5">
    <location>
        <begin position="1639"/>
        <end position="1696"/>
    </location>
</feature>
<dbReference type="PANTHER" id="PTHR43308">
    <property type="entry name" value="OUTER MEMBRANE PROTEIN ALPHA-RELATED"/>
    <property type="match status" value="1"/>
</dbReference>
<reference evidence="6 7" key="1">
    <citation type="submission" date="2019-12" db="EMBL/GenBank/DDBJ databases">
        <title>Paenibacillus sp. nov., an endophytic bacterium isolated from the stem of Dendrobium.</title>
        <authorList>
            <person name="Zhao R."/>
        </authorList>
    </citation>
    <scope>NUCLEOTIDE SEQUENCE [LARGE SCALE GENOMIC DNA]</scope>
    <source>
        <strain evidence="6 7">HJL G12</strain>
    </source>
</reference>
<dbReference type="GO" id="GO:0016787">
    <property type="term" value="F:hydrolase activity"/>
    <property type="evidence" value="ECO:0007669"/>
    <property type="project" value="InterPro"/>
</dbReference>
<dbReference type="SUPFAM" id="SSF49265">
    <property type="entry name" value="Fibronectin type III"/>
    <property type="match status" value="1"/>
</dbReference>
<dbReference type="InterPro" id="IPR013783">
    <property type="entry name" value="Ig-like_fold"/>
</dbReference>
<organism evidence="6 7">
    <name type="scientific">Paenibacillus dendrobii</name>
    <dbReference type="NCBI Taxonomy" id="2691084"/>
    <lineage>
        <taxon>Bacteria</taxon>
        <taxon>Bacillati</taxon>
        <taxon>Bacillota</taxon>
        <taxon>Bacilli</taxon>
        <taxon>Bacillales</taxon>
        <taxon>Paenibacillaceae</taxon>
        <taxon>Paenibacillus</taxon>
    </lineage>
</organism>
<feature type="compositionally biased region" description="Low complexity" evidence="1">
    <location>
        <begin position="1297"/>
        <end position="1317"/>
    </location>
</feature>
<evidence type="ECO:0000259" key="3">
    <source>
        <dbReference type="PROSITE" id="PS50022"/>
    </source>
</evidence>
<feature type="region of interest" description="Disordered" evidence="1">
    <location>
        <begin position="1284"/>
        <end position="1325"/>
    </location>
</feature>
<name>A0A7X3LFK0_9BACL</name>
<accession>A0A7X3LFK0</accession>
<feature type="domain" description="F5/8 type C" evidence="3">
    <location>
        <begin position="854"/>
        <end position="1016"/>
    </location>
</feature>
<gene>
    <name evidence="6" type="ORF">GRF59_08855</name>
</gene>
<dbReference type="PROSITE" id="PS51272">
    <property type="entry name" value="SLH"/>
    <property type="match status" value="3"/>
</dbReference>